<evidence type="ECO:0000313" key="1">
    <source>
        <dbReference type="EMBL" id="QCI66918.1"/>
    </source>
</evidence>
<dbReference type="OrthoDB" id="9811054at2"/>
<dbReference type="Pfam" id="PF06233">
    <property type="entry name" value="Usg"/>
    <property type="match status" value="1"/>
</dbReference>
<gene>
    <name evidence="1" type="ORF">E8M01_23330</name>
</gene>
<accession>A0A4D7B9S9</accession>
<dbReference type="EMBL" id="CP039690">
    <property type="protein sequence ID" value="QCI66918.1"/>
    <property type="molecule type" value="Genomic_DNA"/>
</dbReference>
<dbReference type="RefSeq" id="WP_136962356.1">
    <property type="nucleotide sequence ID" value="NZ_CP039690.1"/>
</dbReference>
<proteinExistence type="predicted"/>
<name>A0A4D7B9S9_9HYPH</name>
<keyword evidence="2" id="KW-1185">Reference proteome</keyword>
<dbReference type="KEGG" id="pstg:E8M01_23330"/>
<reference evidence="1 2" key="1">
    <citation type="submission" date="2019-04" db="EMBL/GenBank/DDBJ databases">
        <title>Phreatobacter aquaticus sp. nov.</title>
        <authorList>
            <person name="Choi A."/>
        </authorList>
    </citation>
    <scope>NUCLEOTIDE SEQUENCE [LARGE SCALE GENOMIC DNA]</scope>
    <source>
        <strain evidence="1 2">KCTC 52518</strain>
    </source>
</reference>
<dbReference type="AlphaFoldDB" id="A0A4D7B9S9"/>
<dbReference type="InterPro" id="IPR009354">
    <property type="entry name" value="Usg"/>
</dbReference>
<organism evidence="1 2">
    <name type="scientific">Phreatobacter stygius</name>
    <dbReference type="NCBI Taxonomy" id="1940610"/>
    <lineage>
        <taxon>Bacteria</taxon>
        <taxon>Pseudomonadati</taxon>
        <taxon>Pseudomonadota</taxon>
        <taxon>Alphaproteobacteria</taxon>
        <taxon>Hyphomicrobiales</taxon>
        <taxon>Phreatobacteraceae</taxon>
        <taxon>Phreatobacter</taxon>
    </lineage>
</organism>
<dbReference type="Proteomes" id="UP000298781">
    <property type="component" value="Chromosome"/>
</dbReference>
<sequence length="89" mass="10403">MASHEFARQIEGYGLTTADILYRLPDHPSILQEYVWQDYDLAPRFPELKKFLAFWEAKLEGRLYRVTVAHKALIGPAEIKTVDAEFRLH</sequence>
<protein>
    <submittedName>
        <fullName evidence="1">Protein usg</fullName>
    </submittedName>
</protein>
<evidence type="ECO:0000313" key="2">
    <source>
        <dbReference type="Proteomes" id="UP000298781"/>
    </source>
</evidence>